<evidence type="ECO:0008006" key="3">
    <source>
        <dbReference type="Google" id="ProtNLM"/>
    </source>
</evidence>
<keyword evidence="2" id="KW-1185">Reference proteome</keyword>
<accession>A0A8H4QJS1</accession>
<gene>
    <name evidence="1" type="ORF">D9613_004105</name>
</gene>
<dbReference type="EMBL" id="JAACJL010000057">
    <property type="protein sequence ID" value="KAF4612091.1"/>
    <property type="molecule type" value="Genomic_DNA"/>
</dbReference>
<name>A0A8H4QJS1_9AGAR</name>
<evidence type="ECO:0000313" key="2">
    <source>
        <dbReference type="Proteomes" id="UP000521872"/>
    </source>
</evidence>
<dbReference type="Proteomes" id="UP000521872">
    <property type="component" value="Unassembled WGS sequence"/>
</dbReference>
<dbReference type="Pfam" id="PF04450">
    <property type="entry name" value="BSP"/>
    <property type="match status" value="1"/>
</dbReference>
<protein>
    <recommendedName>
        <fullName evidence="3">Plant basic secretory protein</fullName>
    </recommendedName>
</protein>
<comment type="caution">
    <text evidence="1">The sequence shown here is derived from an EMBL/GenBank/DDBJ whole genome shotgun (WGS) entry which is preliminary data.</text>
</comment>
<reference evidence="1 2" key="1">
    <citation type="submission" date="2019-12" db="EMBL/GenBank/DDBJ databases">
        <authorList>
            <person name="Floudas D."/>
            <person name="Bentzer J."/>
            <person name="Ahren D."/>
            <person name="Johansson T."/>
            <person name="Persson P."/>
            <person name="Tunlid A."/>
        </authorList>
    </citation>
    <scope>NUCLEOTIDE SEQUENCE [LARGE SCALE GENOMIC DNA]</scope>
    <source>
        <strain evidence="1 2">CBS 102.39</strain>
    </source>
</reference>
<organism evidence="1 2">
    <name type="scientific">Agrocybe pediades</name>
    <dbReference type="NCBI Taxonomy" id="84607"/>
    <lineage>
        <taxon>Eukaryota</taxon>
        <taxon>Fungi</taxon>
        <taxon>Dikarya</taxon>
        <taxon>Basidiomycota</taxon>
        <taxon>Agaricomycotina</taxon>
        <taxon>Agaricomycetes</taxon>
        <taxon>Agaricomycetidae</taxon>
        <taxon>Agaricales</taxon>
        <taxon>Agaricineae</taxon>
        <taxon>Strophariaceae</taxon>
        <taxon>Agrocybe</taxon>
    </lineage>
</organism>
<dbReference type="InterPro" id="IPR007541">
    <property type="entry name" value="Uncharacterised_BSP"/>
</dbReference>
<sequence length="252" mass="28986">MPPASLPSPSRPWPIPKLHLRIDDLHHEGVDIFLNVVNPKEALHEAIMASFQWLYTPETVPRTVLQILLVLRPMDGVAYTTGTQSHKEIHFSLDHIKRSVKRARDEIMGVLVHEVVHCYQYNALDTCPGGLVEGIADFVRLHQGYTPPHWKPTGGGKWDTGYERTAYFLDWIESRYGDGTIKELNEWMKDNQYHRRIFKELTGRPVRKLWKMYCSSLGDPITDGFVLVSKLIVKSYKPLYPPTWKGPDPGFL</sequence>
<proteinExistence type="predicted"/>
<dbReference type="AlphaFoldDB" id="A0A8H4QJS1"/>
<dbReference type="PANTHER" id="PTHR33321:SF12">
    <property type="entry name" value="PLANT BASIC SECRETORY PROTEIN (BSP) FAMILY PROTEIN"/>
    <property type="match status" value="1"/>
</dbReference>
<evidence type="ECO:0000313" key="1">
    <source>
        <dbReference type="EMBL" id="KAF4612091.1"/>
    </source>
</evidence>
<dbReference type="PANTHER" id="PTHR33321">
    <property type="match status" value="1"/>
</dbReference>